<feature type="region of interest" description="Disordered" evidence="1">
    <location>
        <begin position="624"/>
        <end position="647"/>
    </location>
</feature>
<dbReference type="Pfam" id="PF03707">
    <property type="entry name" value="MHYT"/>
    <property type="match status" value="2"/>
</dbReference>
<dbReference type="PANTHER" id="PTHR35152:SF1">
    <property type="entry name" value="DOMAIN SIGNALLING PROTEIN, PUTATIVE (AFU_ORTHOLOGUE AFUA_5G11310)-RELATED"/>
    <property type="match status" value="1"/>
</dbReference>
<dbReference type="Proteomes" id="UP000646827">
    <property type="component" value="Unassembled WGS sequence"/>
</dbReference>
<dbReference type="PROSITE" id="PS50924">
    <property type="entry name" value="MHYT"/>
    <property type="match status" value="1"/>
</dbReference>
<feature type="compositionally biased region" description="Low complexity" evidence="1">
    <location>
        <begin position="971"/>
        <end position="999"/>
    </location>
</feature>
<feature type="region of interest" description="Disordered" evidence="1">
    <location>
        <begin position="392"/>
        <end position="450"/>
    </location>
</feature>
<dbReference type="PANTHER" id="PTHR35152">
    <property type="entry name" value="DOMAIN SIGNALLING PROTEIN, PUTATIVE (AFU_ORTHOLOGUE AFUA_5G11310)-RELATED"/>
    <property type="match status" value="1"/>
</dbReference>
<dbReference type="AlphaFoldDB" id="A0A8H7VMC7"/>
<accession>A0A8H7VMC7</accession>
<feature type="transmembrane region" description="Helical" evidence="2">
    <location>
        <begin position="229"/>
        <end position="250"/>
    </location>
</feature>
<feature type="region of interest" description="Disordered" evidence="1">
    <location>
        <begin position="497"/>
        <end position="529"/>
    </location>
</feature>
<name>A0A8H7VMC7_9FUNG</name>
<comment type="caution">
    <text evidence="4">The sequence shown here is derived from an EMBL/GenBank/DDBJ whole genome shotgun (WGS) entry which is preliminary data.</text>
</comment>
<keyword evidence="2" id="KW-0812">Transmembrane</keyword>
<feature type="transmembrane region" description="Helical" evidence="2">
    <location>
        <begin position="156"/>
        <end position="177"/>
    </location>
</feature>
<feature type="compositionally biased region" description="Low complexity" evidence="1">
    <location>
        <begin position="948"/>
        <end position="960"/>
    </location>
</feature>
<feature type="transmembrane region" description="Helical" evidence="2">
    <location>
        <begin position="49"/>
        <end position="70"/>
    </location>
</feature>
<feature type="domain" description="MHYT" evidence="3">
    <location>
        <begin position="14"/>
        <end position="213"/>
    </location>
</feature>
<feature type="compositionally biased region" description="Low complexity" evidence="1">
    <location>
        <begin position="429"/>
        <end position="441"/>
    </location>
</feature>
<feature type="transmembrane region" description="Helical" evidence="2">
    <location>
        <begin position="17"/>
        <end position="37"/>
    </location>
</feature>
<evidence type="ECO:0000256" key="2">
    <source>
        <dbReference type="SAM" id="Phobius"/>
    </source>
</evidence>
<evidence type="ECO:0000259" key="3">
    <source>
        <dbReference type="PROSITE" id="PS50924"/>
    </source>
</evidence>
<dbReference type="EMBL" id="JAEPRB010000022">
    <property type="protein sequence ID" value="KAG2225935.1"/>
    <property type="molecule type" value="Genomic_DNA"/>
</dbReference>
<evidence type="ECO:0000313" key="5">
    <source>
        <dbReference type="Proteomes" id="UP000646827"/>
    </source>
</evidence>
<keyword evidence="2" id="KW-1133">Transmembrane helix</keyword>
<feature type="compositionally biased region" description="Polar residues" evidence="1">
    <location>
        <begin position="637"/>
        <end position="647"/>
    </location>
</feature>
<dbReference type="OrthoDB" id="264015at2759"/>
<feature type="transmembrane region" description="Helical" evidence="2">
    <location>
        <begin position="123"/>
        <end position="144"/>
    </location>
</feature>
<feature type="compositionally biased region" description="Basic and acidic residues" evidence="1">
    <location>
        <begin position="933"/>
        <end position="947"/>
    </location>
</feature>
<organism evidence="4 5">
    <name type="scientific">Circinella minor</name>
    <dbReference type="NCBI Taxonomy" id="1195481"/>
    <lineage>
        <taxon>Eukaryota</taxon>
        <taxon>Fungi</taxon>
        <taxon>Fungi incertae sedis</taxon>
        <taxon>Mucoromycota</taxon>
        <taxon>Mucoromycotina</taxon>
        <taxon>Mucoromycetes</taxon>
        <taxon>Mucorales</taxon>
        <taxon>Lichtheimiaceae</taxon>
        <taxon>Circinella</taxon>
    </lineage>
</organism>
<protein>
    <recommendedName>
        <fullName evidence="3">MHYT domain-containing protein</fullName>
    </recommendedName>
</protein>
<feature type="region of interest" description="Disordered" evidence="1">
    <location>
        <begin position="913"/>
        <end position="1013"/>
    </location>
</feature>
<reference evidence="4 5" key="1">
    <citation type="submission" date="2020-12" db="EMBL/GenBank/DDBJ databases">
        <title>Metabolic potential, ecology and presence of endohyphal bacteria is reflected in genomic diversity of Mucoromycotina.</title>
        <authorList>
            <person name="Muszewska A."/>
            <person name="Okrasinska A."/>
            <person name="Steczkiewicz K."/>
            <person name="Drgas O."/>
            <person name="Orlowska M."/>
            <person name="Perlinska-Lenart U."/>
            <person name="Aleksandrzak-Piekarczyk T."/>
            <person name="Szatraj K."/>
            <person name="Zielenkiewicz U."/>
            <person name="Pilsyk S."/>
            <person name="Malc E."/>
            <person name="Mieczkowski P."/>
            <person name="Kruszewska J.S."/>
            <person name="Biernat P."/>
            <person name="Pawlowska J."/>
        </authorList>
    </citation>
    <scope>NUCLEOTIDE SEQUENCE [LARGE SCALE GENOMIC DNA]</scope>
    <source>
        <strain evidence="4 5">CBS 142.35</strain>
    </source>
</reference>
<feature type="transmembrane region" description="Helical" evidence="2">
    <location>
        <begin position="90"/>
        <end position="111"/>
    </location>
</feature>
<dbReference type="InterPro" id="IPR005330">
    <property type="entry name" value="MHYT_dom"/>
</dbReference>
<feature type="compositionally biased region" description="Low complexity" evidence="1">
    <location>
        <begin position="624"/>
        <end position="636"/>
    </location>
</feature>
<evidence type="ECO:0000256" key="1">
    <source>
        <dbReference type="SAM" id="MobiDB-lite"/>
    </source>
</evidence>
<proteinExistence type="predicted"/>
<feature type="compositionally biased region" description="Basic and acidic residues" evidence="1">
    <location>
        <begin position="414"/>
        <end position="428"/>
    </location>
</feature>
<keyword evidence="2" id="KW-0472">Membrane</keyword>
<gene>
    <name evidence="4" type="ORF">INT45_006631</name>
</gene>
<sequence length="1078" mass="118655">MDVPETDLVATQEFNGGIIFVSYIISVVGAQTTLELLARRTHIRGIHNWFLLGAAALSMGGVAIWSMHFIGNNSLTLRYDGTKYHLNYSAGYTFASLVVAIAVMFLSFAFVGVTEEAKVIRIIPSGTIAGVGIAVMHYLGQFAIDFFHLSYKIPYIAGAIIIACAAVNAALYIFFKLRENWTNQWYKRLGSAMIMALAVCGMHYTAMAGTEYRLPPNEIPPTPALRRPALIGIISAIVVVACVLLLYIALKSSVAHLPIATQAKKSERLFLDVVFFDKSGRILVNLDGTVPMKEVLGDINVNSSNMQFTASNPLFLRLFDVTTRWARRASFSDRPSEQSSTRTNDPHDIVESLFLDAARELVHELRLPSLGELGTMFDDVIKTNTISKPSIGFWKRRKPKSSSKSDGSSTMLRDSTRPMDTRYNDENKNNGNSKNGKNNHNGNKKGNRFSRSFHLDKKPMKRLPSNYSLSTFDNAIILEEGITPSSDVQRNSQISLPNTREQNNRGGSSHTSISRPPSATTERLSSQDDIPSEDRHIFLVKRIDKKELLRLLAIGYRFAEATFISRTMGERLQIPAEHMASHFNDMRYMALSVSMLMQQQQGKQQRCHPIKNDTINLSGFGISSPRSPSISESTSGNSVASENDTIPESATRSTVFLGLSVLVQEDKENNPHNIHIIVDKKRRHAFPMVQLIYEDGEVPPSLEPEERNCVLSLHGQSLQNMCSLESHIQLPRESGSTLIGGRQSTDWAASSDAASTLVSSGASLPDFGISPISSANMVPPLSPSSTHGVTSTTRFTRALEASCRKLVEMTSYGKPLANVAKLYGEVIDIPPFGLTLGPCQLILFRAWVTIPGTISAINQTLTEKVKCVPLPLYRSLAYHITDQAVARYRAVTMRSVPESTYLAQQRVYQSTAAVSQPSATASKPTPPSSPLSRTHDINNINDHHSNLIHDNSNNDNTTSTLSGHNELGDFNSSTSSTTPTTSTNPLSNDSNRMSVLAPLPSLPPPPRTRRPKLQFPAANGLSLLSLESLADKRAATQRNQNSTSSGTSIELPTILTILPTLDRFWWLNSMIDEIMHGY</sequence>
<keyword evidence="5" id="KW-1185">Reference proteome</keyword>
<evidence type="ECO:0000313" key="4">
    <source>
        <dbReference type="EMBL" id="KAG2225935.1"/>
    </source>
</evidence>